<dbReference type="SUPFAM" id="SSF51306">
    <property type="entry name" value="LexA/Signal peptidase"/>
    <property type="match status" value="1"/>
</dbReference>
<comment type="similarity">
    <text evidence="3 8">Belongs to the peptidase S26 family.</text>
</comment>
<evidence type="ECO:0000256" key="2">
    <source>
        <dbReference type="ARBA" id="ARBA00004401"/>
    </source>
</evidence>
<dbReference type="RefSeq" id="WP_081751075.1">
    <property type="nucleotide sequence ID" value="NZ_JAGGLV010000022.1"/>
</dbReference>
<keyword evidence="11" id="KW-1185">Reference proteome</keyword>
<comment type="subcellular location">
    <subcellularLocation>
        <location evidence="2">Cell membrane</location>
        <topology evidence="2">Single-pass type II membrane protein</topology>
    </subcellularLocation>
    <subcellularLocation>
        <location evidence="8">Membrane</location>
        <topology evidence="8">Single-pass type II membrane protein</topology>
    </subcellularLocation>
</comment>
<evidence type="ECO:0000256" key="3">
    <source>
        <dbReference type="ARBA" id="ARBA00009370"/>
    </source>
</evidence>
<proteinExistence type="inferred from homology"/>
<dbReference type="Proteomes" id="UP000773462">
    <property type="component" value="Unassembled WGS sequence"/>
</dbReference>
<evidence type="ECO:0000256" key="8">
    <source>
        <dbReference type="RuleBase" id="RU362042"/>
    </source>
</evidence>
<keyword evidence="7" id="KW-1133">Transmembrane helix</keyword>
<organism evidence="10 11">
    <name type="scientific">Paenibacillus silagei</name>
    <dbReference type="NCBI Taxonomy" id="1670801"/>
    <lineage>
        <taxon>Bacteria</taxon>
        <taxon>Bacillati</taxon>
        <taxon>Bacillota</taxon>
        <taxon>Bacilli</taxon>
        <taxon>Bacillales</taxon>
        <taxon>Paenibacillaceae</taxon>
        <taxon>Paenibacillus</taxon>
    </lineage>
</organism>
<dbReference type="PROSITE" id="PS00501">
    <property type="entry name" value="SPASE_I_1"/>
    <property type="match status" value="1"/>
</dbReference>
<evidence type="ECO:0000256" key="1">
    <source>
        <dbReference type="ARBA" id="ARBA00000677"/>
    </source>
</evidence>
<accession>A0ABS4NY79</accession>
<gene>
    <name evidence="10" type="ORF">J2Z70_005191</name>
</gene>
<dbReference type="EC" id="3.4.21.89" evidence="4 7"/>
<dbReference type="InterPro" id="IPR019756">
    <property type="entry name" value="Pept_S26A_signal_pept_1_Ser-AS"/>
</dbReference>
<keyword evidence="7" id="KW-0812">Transmembrane</keyword>
<dbReference type="GO" id="GO:0009003">
    <property type="term" value="F:signal peptidase activity"/>
    <property type="evidence" value="ECO:0007669"/>
    <property type="project" value="UniProtKB-EC"/>
</dbReference>
<dbReference type="CDD" id="cd06530">
    <property type="entry name" value="S26_SPase_I"/>
    <property type="match status" value="1"/>
</dbReference>
<dbReference type="PRINTS" id="PR00727">
    <property type="entry name" value="LEADERPTASE"/>
</dbReference>
<reference evidence="10 11" key="1">
    <citation type="submission" date="2021-03" db="EMBL/GenBank/DDBJ databases">
        <title>Genomic Encyclopedia of Type Strains, Phase IV (KMG-IV): sequencing the most valuable type-strain genomes for metagenomic binning, comparative biology and taxonomic classification.</title>
        <authorList>
            <person name="Goeker M."/>
        </authorList>
    </citation>
    <scope>NUCLEOTIDE SEQUENCE [LARGE SCALE GENOMIC DNA]</scope>
    <source>
        <strain evidence="10 11">DSM 101953</strain>
    </source>
</reference>
<dbReference type="InterPro" id="IPR036286">
    <property type="entry name" value="LexA/Signal_pep-like_sf"/>
</dbReference>
<protein>
    <recommendedName>
        <fullName evidence="4 7">Signal peptidase I</fullName>
        <ecNumber evidence="4 7">3.4.21.89</ecNumber>
    </recommendedName>
</protein>
<evidence type="ECO:0000256" key="5">
    <source>
        <dbReference type="ARBA" id="ARBA00022670"/>
    </source>
</evidence>
<name>A0ABS4NY79_9BACL</name>
<dbReference type="InterPro" id="IPR019757">
    <property type="entry name" value="Pept_S26A_signal_pept_1_Lys-AS"/>
</dbReference>
<comment type="caution">
    <text evidence="10">The sequence shown here is derived from an EMBL/GenBank/DDBJ whole genome shotgun (WGS) entry which is preliminary data.</text>
</comment>
<keyword evidence="5 7" id="KW-0645">Protease</keyword>
<evidence type="ECO:0000256" key="4">
    <source>
        <dbReference type="ARBA" id="ARBA00013208"/>
    </source>
</evidence>
<feature type="domain" description="Peptidase S26" evidence="9">
    <location>
        <begin position="38"/>
        <end position="197"/>
    </location>
</feature>
<evidence type="ECO:0000256" key="6">
    <source>
        <dbReference type="ARBA" id="ARBA00022801"/>
    </source>
</evidence>
<dbReference type="InterPro" id="IPR019533">
    <property type="entry name" value="Peptidase_S26"/>
</dbReference>
<evidence type="ECO:0000313" key="10">
    <source>
        <dbReference type="EMBL" id="MBP2115006.1"/>
    </source>
</evidence>
<dbReference type="PROSITE" id="PS00760">
    <property type="entry name" value="SPASE_I_2"/>
    <property type="match status" value="1"/>
</dbReference>
<keyword evidence="7" id="KW-0472">Membrane</keyword>
<sequence length="205" mass="23316">MNRELEEDFMRSRRQRYRSVTHNKSRQKSRRTWIKDMREWIITAGIVFAVMSLLNIYVFNVSTVIGQSMEPTLYQGEKLIINKIALSFGNPGRGEVVVLHDPSTGPSRKEYLVKRVIGIPGDIIEVRNQQLYLNGKLLDEPYIDTSIEDPDFSSLTVQAGTYFVMGDNRHAGASKDSRYFGAVAGESIVGKVSLIWWPLSKMKAL</sequence>
<dbReference type="Gene3D" id="2.10.109.10">
    <property type="entry name" value="Umud Fragment, subunit A"/>
    <property type="match status" value="1"/>
</dbReference>
<dbReference type="NCBIfam" id="TIGR02227">
    <property type="entry name" value="sigpep_I_bact"/>
    <property type="match status" value="1"/>
</dbReference>
<evidence type="ECO:0000259" key="9">
    <source>
        <dbReference type="Pfam" id="PF10502"/>
    </source>
</evidence>
<dbReference type="InterPro" id="IPR000223">
    <property type="entry name" value="Pept_S26A_signal_pept_1"/>
</dbReference>
<dbReference type="EMBL" id="JAGGLV010000022">
    <property type="protein sequence ID" value="MBP2115006.1"/>
    <property type="molecule type" value="Genomic_DNA"/>
</dbReference>
<dbReference type="PANTHER" id="PTHR43390:SF1">
    <property type="entry name" value="CHLOROPLAST PROCESSING PEPTIDASE"/>
    <property type="match status" value="1"/>
</dbReference>
<feature type="transmembrane region" description="Helical" evidence="7">
    <location>
        <begin position="40"/>
        <end position="59"/>
    </location>
</feature>
<evidence type="ECO:0000313" key="11">
    <source>
        <dbReference type="Proteomes" id="UP000773462"/>
    </source>
</evidence>
<keyword evidence="6 7" id="KW-0378">Hydrolase</keyword>
<dbReference type="PANTHER" id="PTHR43390">
    <property type="entry name" value="SIGNAL PEPTIDASE I"/>
    <property type="match status" value="1"/>
</dbReference>
<dbReference type="Pfam" id="PF10502">
    <property type="entry name" value="Peptidase_S26"/>
    <property type="match status" value="1"/>
</dbReference>
<evidence type="ECO:0000256" key="7">
    <source>
        <dbReference type="RuleBase" id="RU003993"/>
    </source>
</evidence>
<comment type="catalytic activity">
    <reaction evidence="1 7">
        <text>Cleavage of hydrophobic, N-terminal signal or leader sequences from secreted and periplasmic proteins.</text>
        <dbReference type="EC" id="3.4.21.89"/>
    </reaction>
</comment>